<dbReference type="PANTHER" id="PTHR46402">
    <property type="entry name" value="SET AND MYND DOMAIN-CONTAINING PROTEIN 5"/>
    <property type="match status" value="1"/>
</dbReference>
<dbReference type="InterPro" id="IPR046341">
    <property type="entry name" value="SET_dom_sf"/>
</dbReference>
<evidence type="ECO:0000313" key="12">
    <source>
        <dbReference type="Proteomes" id="UP001360560"/>
    </source>
</evidence>
<evidence type="ECO:0000256" key="4">
    <source>
        <dbReference type="ARBA" id="ARBA00022679"/>
    </source>
</evidence>
<sequence>MIEQPSSSTKTLNNKIEILSINDKDPNDAEGVQITPNERMVVSEVIQIWKHDPATESLGIAKLHVLVKAAQPNWSLSEKRLKTLLKKYGLLANQPKFCYVNEITSKPTPGLELPPKIKLQTAKSKGKGLYASQFIAKGELIWEEKPFIFVPPLDHVYLMKIGKSCAYCGKLLQSRLFDSQSFLNGLDCKYCSQLWCSKGCKKSDSLHIILNHNEKLSKSKNKLKLDSSKWQKYKEFCLENRWSAAFAVGLIRIHELSDETGIVAKQFDAFAKIGQDIRYKASDSSAGAFDNSNGGDGALFVKEQQELLWHKGHELFNEIFDVEGENPDTISQHKISYEDYLLYIGTYNINNIESLYLIQSHLNHNCVKNVDVRVADNTRKLSDGIKVYAARNIKAGEELVTSYVNPTHNVNQRKRELRVNWGFNCSCNRCKEEEKETHRLQSNIGSDPKKASPNPNEKKADELTVNGDKPLKSSRKNSMRKSSDLSSRNDIKKMLEGAKNDGEFELEEADDSLTVRRKSVRFDEKVVAVANE</sequence>
<dbReference type="GO" id="GO:0032259">
    <property type="term" value="P:methylation"/>
    <property type="evidence" value="ECO:0007669"/>
    <property type="project" value="UniProtKB-KW"/>
</dbReference>
<protein>
    <recommendedName>
        <fullName evidence="7">Histone-lysine N-methyltransferase SET5</fullName>
    </recommendedName>
    <alternativeName>
        <fullName evidence="6">SET domain-containing protein 5</fullName>
    </alternativeName>
</protein>
<feature type="domain" description="SET" evidence="10">
    <location>
        <begin position="115"/>
        <end position="404"/>
    </location>
</feature>
<keyword evidence="5" id="KW-0949">S-adenosyl-L-methionine</keyword>
<dbReference type="EMBL" id="BTFZ01000012">
    <property type="protein sequence ID" value="GMM37823.1"/>
    <property type="molecule type" value="Genomic_DNA"/>
</dbReference>
<comment type="subcellular location">
    <subcellularLocation>
        <location evidence="1">Chromosome</location>
    </subcellularLocation>
</comment>
<dbReference type="Proteomes" id="UP001360560">
    <property type="component" value="Unassembled WGS sequence"/>
</dbReference>
<feature type="compositionally biased region" description="Basic and acidic residues" evidence="9">
    <location>
        <begin position="481"/>
        <end position="502"/>
    </location>
</feature>
<reference evidence="11 12" key="1">
    <citation type="journal article" date="2023" name="Elife">
        <title>Identification of key yeast species and microbe-microbe interactions impacting larval growth of Drosophila in the wild.</title>
        <authorList>
            <person name="Mure A."/>
            <person name="Sugiura Y."/>
            <person name="Maeda R."/>
            <person name="Honda K."/>
            <person name="Sakurai N."/>
            <person name="Takahashi Y."/>
            <person name="Watada M."/>
            <person name="Katoh T."/>
            <person name="Gotoh A."/>
            <person name="Gotoh Y."/>
            <person name="Taniguchi I."/>
            <person name="Nakamura K."/>
            <person name="Hayashi T."/>
            <person name="Katayama T."/>
            <person name="Uemura T."/>
            <person name="Hattori Y."/>
        </authorList>
    </citation>
    <scope>NUCLEOTIDE SEQUENCE [LARGE SCALE GENOMIC DNA]</scope>
    <source>
        <strain evidence="11 12">SC-9</strain>
    </source>
</reference>
<dbReference type="AlphaFoldDB" id="A0AAV5QSM3"/>
<feature type="region of interest" description="Disordered" evidence="9">
    <location>
        <begin position="437"/>
        <end position="504"/>
    </location>
</feature>
<evidence type="ECO:0000256" key="2">
    <source>
        <dbReference type="ARBA" id="ARBA00022454"/>
    </source>
</evidence>
<dbReference type="PROSITE" id="PS50280">
    <property type="entry name" value="SET"/>
    <property type="match status" value="1"/>
</dbReference>
<evidence type="ECO:0000259" key="10">
    <source>
        <dbReference type="PROSITE" id="PS50280"/>
    </source>
</evidence>
<gene>
    <name evidence="11" type="ORF">DASC09_051480</name>
</gene>
<evidence type="ECO:0000256" key="3">
    <source>
        <dbReference type="ARBA" id="ARBA00022603"/>
    </source>
</evidence>
<name>A0AAV5QSM3_9ASCO</name>
<dbReference type="Gene3D" id="1.10.220.160">
    <property type="match status" value="1"/>
</dbReference>
<dbReference type="GeneID" id="90075798"/>
<keyword evidence="4" id="KW-0808">Transferase</keyword>
<evidence type="ECO:0000256" key="8">
    <source>
        <dbReference type="ARBA" id="ARBA00048619"/>
    </source>
</evidence>
<evidence type="ECO:0000256" key="6">
    <source>
        <dbReference type="ARBA" id="ARBA00042380"/>
    </source>
</evidence>
<evidence type="ECO:0000256" key="5">
    <source>
        <dbReference type="ARBA" id="ARBA00022691"/>
    </source>
</evidence>
<dbReference type="CDD" id="cd20071">
    <property type="entry name" value="SET_SMYD"/>
    <property type="match status" value="1"/>
</dbReference>
<dbReference type="GO" id="GO:0005694">
    <property type="term" value="C:chromosome"/>
    <property type="evidence" value="ECO:0007669"/>
    <property type="project" value="UniProtKB-SubCell"/>
</dbReference>
<dbReference type="SMART" id="SM00317">
    <property type="entry name" value="SET"/>
    <property type="match status" value="1"/>
</dbReference>
<dbReference type="GO" id="GO:0045814">
    <property type="term" value="P:negative regulation of gene expression, epigenetic"/>
    <property type="evidence" value="ECO:0007669"/>
    <property type="project" value="TreeGrafter"/>
</dbReference>
<organism evidence="11 12">
    <name type="scientific">Saccharomycopsis crataegensis</name>
    <dbReference type="NCBI Taxonomy" id="43959"/>
    <lineage>
        <taxon>Eukaryota</taxon>
        <taxon>Fungi</taxon>
        <taxon>Dikarya</taxon>
        <taxon>Ascomycota</taxon>
        <taxon>Saccharomycotina</taxon>
        <taxon>Saccharomycetes</taxon>
        <taxon>Saccharomycopsidaceae</taxon>
        <taxon>Saccharomycopsis</taxon>
    </lineage>
</organism>
<dbReference type="SUPFAM" id="SSF82199">
    <property type="entry name" value="SET domain"/>
    <property type="match status" value="1"/>
</dbReference>
<dbReference type="Gene3D" id="6.10.140.2220">
    <property type="match status" value="1"/>
</dbReference>
<dbReference type="PANTHER" id="PTHR46402:SF2">
    <property type="entry name" value="HISTONE-LYSINE N-TRIMETHYLTRANSFERASE SMYD5"/>
    <property type="match status" value="1"/>
</dbReference>
<dbReference type="Gene3D" id="2.170.270.10">
    <property type="entry name" value="SET domain"/>
    <property type="match status" value="1"/>
</dbReference>
<comment type="catalytic activity">
    <reaction evidence="8">
        <text>L-lysyl-[histone] + S-adenosyl-L-methionine = N(6)-methyl-L-lysyl-[histone] + S-adenosyl-L-homocysteine + H(+)</text>
        <dbReference type="Rhea" id="RHEA:10024"/>
        <dbReference type="Rhea" id="RHEA-COMP:9845"/>
        <dbReference type="Rhea" id="RHEA-COMP:9846"/>
        <dbReference type="ChEBI" id="CHEBI:15378"/>
        <dbReference type="ChEBI" id="CHEBI:29969"/>
        <dbReference type="ChEBI" id="CHEBI:57856"/>
        <dbReference type="ChEBI" id="CHEBI:59789"/>
        <dbReference type="ChEBI" id="CHEBI:61929"/>
    </reaction>
    <physiologicalReaction direction="left-to-right" evidence="8">
        <dbReference type="Rhea" id="RHEA:10025"/>
    </physiologicalReaction>
</comment>
<dbReference type="GO" id="GO:0042799">
    <property type="term" value="F:histone H4K20 methyltransferase activity"/>
    <property type="evidence" value="ECO:0007669"/>
    <property type="project" value="TreeGrafter"/>
</dbReference>
<accession>A0AAV5QSM3</accession>
<evidence type="ECO:0000256" key="7">
    <source>
        <dbReference type="ARBA" id="ARBA00044528"/>
    </source>
</evidence>
<evidence type="ECO:0000256" key="9">
    <source>
        <dbReference type="SAM" id="MobiDB-lite"/>
    </source>
</evidence>
<keyword evidence="2" id="KW-0158">Chromosome</keyword>
<dbReference type="RefSeq" id="XP_064854819.1">
    <property type="nucleotide sequence ID" value="XM_064998747.1"/>
</dbReference>
<evidence type="ECO:0000256" key="1">
    <source>
        <dbReference type="ARBA" id="ARBA00004286"/>
    </source>
</evidence>
<comment type="caution">
    <text evidence="11">The sequence shown here is derived from an EMBL/GenBank/DDBJ whole genome shotgun (WGS) entry which is preliminary data.</text>
</comment>
<dbReference type="Pfam" id="PF00856">
    <property type="entry name" value="SET"/>
    <property type="match status" value="1"/>
</dbReference>
<keyword evidence="3 11" id="KW-0489">Methyltransferase</keyword>
<keyword evidence="12" id="KW-1185">Reference proteome</keyword>
<evidence type="ECO:0000313" key="11">
    <source>
        <dbReference type="EMBL" id="GMM37823.1"/>
    </source>
</evidence>
<dbReference type="InterPro" id="IPR001214">
    <property type="entry name" value="SET_dom"/>
</dbReference>
<proteinExistence type="predicted"/>